<evidence type="ECO:0000256" key="1">
    <source>
        <dbReference type="SAM" id="MobiDB-lite"/>
    </source>
</evidence>
<dbReference type="AlphaFoldDB" id="A0A2S0MPA6"/>
<dbReference type="PANTHER" id="PTHR47495">
    <property type="entry name" value="ALDEHYDE DEHYDROGENASE"/>
    <property type="match status" value="1"/>
</dbReference>
<evidence type="ECO:0000313" key="4">
    <source>
        <dbReference type="EMBL" id="AVO37553.1"/>
    </source>
</evidence>
<dbReference type="InterPro" id="IPR000674">
    <property type="entry name" value="Ald_Oxase/Xan_DH_a/b"/>
</dbReference>
<dbReference type="RefSeq" id="WP_106471871.1">
    <property type="nucleotide sequence ID" value="NZ_CP027665.1"/>
</dbReference>
<dbReference type="InterPro" id="IPR008274">
    <property type="entry name" value="AldOxase/xan_DH_MoCoBD1"/>
</dbReference>
<feature type="region of interest" description="Disordered" evidence="1">
    <location>
        <begin position="463"/>
        <end position="488"/>
    </location>
</feature>
<dbReference type="SMART" id="SM01008">
    <property type="entry name" value="Ald_Xan_dh_C"/>
    <property type="match status" value="1"/>
</dbReference>
<dbReference type="GO" id="GO:0016491">
    <property type="term" value="F:oxidoreductase activity"/>
    <property type="evidence" value="ECO:0007669"/>
    <property type="project" value="InterPro"/>
</dbReference>
<dbReference type="PIRSF" id="PIRSF036389">
    <property type="entry name" value="IOR_B"/>
    <property type="match status" value="1"/>
</dbReference>
<proteinExistence type="predicted"/>
<feature type="domain" description="Aldehyde oxidase/xanthine dehydrogenase a/b hammerhead" evidence="3">
    <location>
        <begin position="209"/>
        <end position="289"/>
    </location>
</feature>
<sequence length="703" mass="74249">MTERRRLSRRAFLALGGTATVAVAAGATVYALQAETPLTGQAINAFVAITPDGDIEFVCPGQDIGQGAPVALAMVLAEEVGASMERVRILPAPRDAARYGNPDFSGRMVTADSKTTLGYWPMLRLAGAELRLALIETAARRQGWTARDCKTEAHAVVHVPTGETRGFAEVIAAGRLRMPGAAQGDLKRAKDFDLLGTSPQRPDALEIVTGAKRFGTDQPRGGMSLAVLRRSPHLGGTVVALDATAALATSGVSDVHQLEDQSAVAVVASSTWAAIKGAKALEITWSDAPDFDSETERNALAAALDDTQVAPVAVRGAPMRSATPDAAMFYSPTLSHVLPEPLIASVEGRSLGLGASTTSATQSLDLDMRYGARTWKTAPFMLETQATPSGGSYGRRVLNDVVRDAAEIAKAIGRPVQVIRPQLDEMIRGQVRPAAVQRLSARLDDAGRLVEWRHEIASDGTLATHLPSSMKGANGDEDNTATDGASHPYIGEDQSISWTRVVSMPSPGFLRGVSASYTVWAIETTIERLARDAGLDPLQWRLDHLEDARLRAVISRVGEMSGWSGSDRAFGLGAMIFREARIATVAEVTGTEVTHLWIAVDVGQIVHRKQLLAQVEGGAIWGLSQALCEKLTFAEGVAMIASIADYPMQSNGTLPPIEIETVETPGLSPAGAGEIGVPVTVAAIANAMEAATGVRFDALPLAV</sequence>
<dbReference type="EMBL" id="CP027665">
    <property type="protein sequence ID" value="AVO37553.1"/>
    <property type="molecule type" value="Genomic_DNA"/>
</dbReference>
<dbReference type="KEGG" id="thas:C6Y53_07435"/>
<evidence type="ECO:0000259" key="3">
    <source>
        <dbReference type="SMART" id="SM01008"/>
    </source>
</evidence>
<dbReference type="Gene3D" id="3.90.1170.50">
    <property type="entry name" value="Aldehyde oxidase/xanthine dehydrogenase, a/b hammerhead"/>
    <property type="match status" value="1"/>
</dbReference>
<evidence type="ECO:0000256" key="2">
    <source>
        <dbReference type="SAM" id="SignalP"/>
    </source>
</evidence>
<feature type="chain" id="PRO_5015446856" evidence="2">
    <location>
        <begin position="25"/>
        <end position="703"/>
    </location>
</feature>
<dbReference type="InterPro" id="IPR052516">
    <property type="entry name" value="N-heterocyclic_Hydroxylase"/>
</dbReference>
<keyword evidence="2" id="KW-0732">Signal</keyword>
<dbReference type="InterPro" id="IPR037165">
    <property type="entry name" value="AldOxase/xan_DH_Mopterin-bd_sf"/>
</dbReference>
<name>A0A2S0MPA6_9RHOB</name>
<feature type="signal peptide" evidence="2">
    <location>
        <begin position="1"/>
        <end position="24"/>
    </location>
</feature>
<keyword evidence="5" id="KW-1185">Reference proteome</keyword>
<evidence type="ECO:0000313" key="5">
    <source>
        <dbReference type="Proteomes" id="UP000237655"/>
    </source>
</evidence>
<protein>
    <submittedName>
        <fullName evidence="4">Xanthine dehydrogenase family protein molybdopterin-binding subunit</fullName>
    </submittedName>
</protein>
<dbReference type="Pfam" id="PF20256">
    <property type="entry name" value="MoCoBD_2"/>
    <property type="match status" value="2"/>
</dbReference>
<dbReference type="InterPro" id="IPR006311">
    <property type="entry name" value="TAT_signal"/>
</dbReference>
<gene>
    <name evidence="4" type="ORF">C6Y53_07435</name>
</gene>
<dbReference type="InterPro" id="IPR046867">
    <property type="entry name" value="AldOxase/xan_DH_MoCoBD2"/>
</dbReference>
<reference evidence="5" key="1">
    <citation type="submission" date="2018-03" db="EMBL/GenBank/DDBJ databases">
        <title>Genomic analysis of the strain SH-1 isolated from shrimp intestine.</title>
        <authorList>
            <person name="Kim Y.-S."/>
            <person name="Kim S.-E."/>
            <person name="Kim K.-H."/>
        </authorList>
    </citation>
    <scope>NUCLEOTIDE SEQUENCE [LARGE SCALE GENOMIC DNA]</scope>
    <source>
        <strain evidence="5">SH-1</strain>
    </source>
</reference>
<dbReference type="InterPro" id="IPR012368">
    <property type="entry name" value="OxRdtase_Mopterin-bd_su_IorB"/>
</dbReference>
<dbReference type="Pfam" id="PF02738">
    <property type="entry name" value="MoCoBD_1"/>
    <property type="match status" value="1"/>
</dbReference>
<dbReference type="PANTHER" id="PTHR47495:SF1">
    <property type="entry name" value="BLL3820 PROTEIN"/>
    <property type="match status" value="1"/>
</dbReference>
<organism evidence="4 5">
    <name type="scientific">Pukyongiella litopenaei</name>
    <dbReference type="NCBI Taxonomy" id="2605946"/>
    <lineage>
        <taxon>Bacteria</taxon>
        <taxon>Pseudomonadati</taxon>
        <taxon>Pseudomonadota</taxon>
        <taxon>Alphaproteobacteria</taxon>
        <taxon>Rhodobacterales</taxon>
        <taxon>Paracoccaceae</taxon>
        <taxon>Pukyongiella</taxon>
    </lineage>
</organism>
<accession>A0A2S0MPA6</accession>
<dbReference type="Proteomes" id="UP000237655">
    <property type="component" value="Chromosome"/>
</dbReference>
<dbReference type="PROSITE" id="PS51318">
    <property type="entry name" value="TAT"/>
    <property type="match status" value="1"/>
</dbReference>
<dbReference type="Gene3D" id="3.30.365.10">
    <property type="entry name" value="Aldehyde oxidase/xanthine dehydrogenase, molybdopterin binding domain"/>
    <property type="match status" value="4"/>
</dbReference>
<dbReference type="SUPFAM" id="SSF56003">
    <property type="entry name" value="Molybdenum cofactor-binding domain"/>
    <property type="match status" value="2"/>
</dbReference>